<gene>
    <name evidence="2" type="ORF">TRAPUB_12321</name>
</gene>
<comment type="caution">
    <text evidence="2">The sequence shown here is derived from an EMBL/GenBank/DDBJ whole genome shotgun (WGS) entry which is preliminary data.</text>
</comment>
<organism evidence="2 3">
    <name type="scientific">Trametes pubescens</name>
    <name type="common">White-rot fungus</name>
    <dbReference type="NCBI Taxonomy" id="154538"/>
    <lineage>
        <taxon>Eukaryota</taxon>
        <taxon>Fungi</taxon>
        <taxon>Dikarya</taxon>
        <taxon>Basidiomycota</taxon>
        <taxon>Agaricomycotina</taxon>
        <taxon>Agaricomycetes</taxon>
        <taxon>Polyporales</taxon>
        <taxon>Polyporaceae</taxon>
        <taxon>Trametes</taxon>
    </lineage>
</organism>
<evidence type="ECO:0000256" key="1">
    <source>
        <dbReference type="SAM" id="MobiDB-lite"/>
    </source>
</evidence>
<dbReference type="SUPFAM" id="SSF51735">
    <property type="entry name" value="NAD(P)-binding Rossmann-fold domains"/>
    <property type="match status" value="1"/>
</dbReference>
<evidence type="ECO:0000313" key="3">
    <source>
        <dbReference type="Proteomes" id="UP000184267"/>
    </source>
</evidence>
<dbReference type="Gene3D" id="3.40.50.720">
    <property type="entry name" value="NAD(P)-binding Rossmann-like Domain"/>
    <property type="match status" value="1"/>
</dbReference>
<dbReference type="InterPro" id="IPR036291">
    <property type="entry name" value="NAD(P)-bd_dom_sf"/>
</dbReference>
<dbReference type="Proteomes" id="UP000184267">
    <property type="component" value="Unassembled WGS sequence"/>
</dbReference>
<keyword evidence="3" id="KW-1185">Reference proteome</keyword>
<feature type="region of interest" description="Disordered" evidence="1">
    <location>
        <begin position="93"/>
        <end position="114"/>
    </location>
</feature>
<dbReference type="OrthoDB" id="7289984at2759"/>
<dbReference type="AlphaFoldDB" id="A0A1M2VU93"/>
<protein>
    <submittedName>
        <fullName evidence="2">Uncharacterized protein</fullName>
    </submittedName>
</protein>
<reference evidence="2 3" key="1">
    <citation type="submission" date="2016-10" db="EMBL/GenBank/DDBJ databases">
        <title>Genome sequence of the basidiomycete white-rot fungus Trametes pubescens.</title>
        <authorList>
            <person name="Makela M.R."/>
            <person name="Granchi Z."/>
            <person name="Peng M."/>
            <person name="De Vries R.P."/>
            <person name="Grigoriev I."/>
            <person name="Riley R."/>
            <person name="Hilden K."/>
        </authorList>
    </citation>
    <scope>NUCLEOTIDE SEQUENCE [LARGE SCALE GENOMIC DNA]</scope>
    <source>
        <strain evidence="2 3">FBCC735</strain>
    </source>
</reference>
<accession>A0A1M2VU93</accession>
<sequence length="114" mass="12464">MKVLNVSSALGSIASAEAFGKGTITSYSISKAALNMFTYKLKQERPDLIVGPYMLSSHRTSMFAPDTHEQSAQLRDGANGTRMDMNGMLEQAVQPRRRLPKSSTPRCMAAPRSL</sequence>
<proteinExistence type="predicted"/>
<name>A0A1M2VU93_TRAPU</name>
<dbReference type="EMBL" id="MNAD01000682">
    <property type="protein sequence ID" value="OJT11165.1"/>
    <property type="molecule type" value="Genomic_DNA"/>
</dbReference>
<evidence type="ECO:0000313" key="2">
    <source>
        <dbReference type="EMBL" id="OJT11165.1"/>
    </source>
</evidence>